<proteinExistence type="predicted"/>
<sequence length="339" mass="36722">MTALSPSHQPSLRILTVTNLWPESGSFRGVFVREQVEALRRQGHQVDVEVVAQARGKVDYLLAAPRVRRRARAGRYDIVHVHYGLTALAARLVTGIPKILSLYGSDINSPRQRRITRLGAGSVARIYVSRRLAVTAEEPEATVIANGVDFELFTPTDRAEARATLGIDPDARVVLFGGHPDNQVKGYDVFADVLAELRERGVPAQELVLAAPGQDRPAVVPKFAAADVMLFTSRKGTEASPTVVKEAATMNLPVVTVDVGDAAETLAHASPSTVVKFPEPWGTDESRATLITRLADAVEPLLTSPTRSTGREALAWLDTANVTRRLVTVYRSLLGSSTH</sequence>
<dbReference type="Pfam" id="PF13692">
    <property type="entry name" value="Glyco_trans_1_4"/>
    <property type="match status" value="1"/>
</dbReference>
<comment type="caution">
    <text evidence="4">The sequence shown here is derived from an EMBL/GenBank/DDBJ whole genome shotgun (WGS) entry which is preliminary data.</text>
</comment>
<accession>A0ABP4RQG8</accession>
<dbReference type="CDD" id="cd03801">
    <property type="entry name" value="GT4_PimA-like"/>
    <property type="match status" value="1"/>
</dbReference>
<dbReference type="Pfam" id="PF13439">
    <property type="entry name" value="Glyco_transf_4"/>
    <property type="match status" value="1"/>
</dbReference>
<protein>
    <recommendedName>
        <fullName evidence="3">Glycosyltransferase subfamily 4-like N-terminal domain-containing protein</fullName>
    </recommendedName>
</protein>
<evidence type="ECO:0000313" key="5">
    <source>
        <dbReference type="Proteomes" id="UP001500618"/>
    </source>
</evidence>
<organism evidence="4 5">
    <name type="scientific">Fodinicola feengrottensis</name>
    <dbReference type="NCBI Taxonomy" id="435914"/>
    <lineage>
        <taxon>Bacteria</taxon>
        <taxon>Bacillati</taxon>
        <taxon>Actinomycetota</taxon>
        <taxon>Actinomycetes</taxon>
        <taxon>Mycobacteriales</taxon>
        <taxon>Fodinicola</taxon>
    </lineage>
</organism>
<feature type="domain" description="Glycosyltransferase subfamily 4-like N-terminal" evidence="3">
    <location>
        <begin position="60"/>
        <end position="151"/>
    </location>
</feature>
<evidence type="ECO:0000256" key="1">
    <source>
        <dbReference type="ARBA" id="ARBA00022676"/>
    </source>
</evidence>
<dbReference type="SUPFAM" id="SSF53756">
    <property type="entry name" value="UDP-Glycosyltransferase/glycogen phosphorylase"/>
    <property type="match status" value="1"/>
</dbReference>
<dbReference type="EMBL" id="BAAANY010000002">
    <property type="protein sequence ID" value="GAA1658757.1"/>
    <property type="molecule type" value="Genomic_DNA"/>
</dbReference>
<dbReference type="RefSeq" id="WP_425551879.1">
    <property type="nucleotide sequence ID" value="NZ_BAAANY010000002.1"/>
</dbReference>
<evidence type="ECO:0000259" key="3">
    <source>
        <dbReference type="Pfam" id="PF13439"/>
    </source>
</evidence>
<gene>
    <name evidence="4" type="ORF">GCM10009765_05110</name>
</gene>
<keyword evidence="1" id="KW-0328">Glycosyltransferase</keyword>
<evidence type="ECO:0000313" key="4">
    <source>
        <dbReference type="EMBL" id="GAA1658757.1"/>
    </source>
</evidence>
<dbReference type="Proteomes" id="UP001500618">
    <property type="component" value="Unassembled WGS sequence"/>
</dbReference>
<keyword evidence="2" id="KW-0808">Transferase</keyword>
<keyword evidence="5" id="KW-1185">Reference proteome</keyword>
<dbReference type="PANTHER" id="PTHR12526:SF510">
    <property type="entry name" value="D-INOSITOL 3-PHOSPHATE GLYCOSYLTRANSFERASE"/>
    <property type="match status" value="1"/>
</dbReference>
<dbReference type="InterPro" id="IPR028098">
    <property type="entry name" value="Glyco_trans_4-like_N"/>
</dbReference>
<dbReference type="Gene3D" id="3.40.50.2000">
    <property type="entry name" value="Glycogen Phosphorylase B"/>
    <property type="match status" value="3"/>
</dbReference>
<reference evidence="5" key="1">
    <citation type="journal article" date="2019" name="Int. J. Syst. Evol. Microbiol.">
        <title>The Global Catalogue of Microorganisms (GCM) 10K type strain sequencing project: providing services to taxonomists for standard genome sequencing and annotation.</title>
        <authorList>
            <consortium name="The Broad Institute Genomics Platform"/>
            <consortium name="The Broad Institute Genome Sequencing Center for Infectious Disease"/>
            <person name="Wu L."/>
            <person name="Ma J."/>
        </authorList>
    </citation>
    <scope>NUCLEOTIDE SEQUENCE [LARGE SCALE GENOMIC DNA]</scope>
    <source>
        <strain evidence="5">JCM 14718</strain>
    </source>
</reference>
<dbReference type="PANTHER" id="PTHR12526">
    <property type="entry name" value="GLYCOSYLTRANSFERASE"/>
    <property type="match status" value="1"/>
</dbReference>
<name>A0ABP4RQG8_9ACTN</name>
<evidence type="ECO:0000256" key="2">
    <source>
        <dbReference type="ARBA" id="ARBA00022679"/>
    </source>
</evidence>